<feature type="binding site" evidence="5">
    <location>
        <position position="107"/>
    </location>
    <ligand>
        <name>ATP</name>
        <dbReference type="ChEBI" id="CHEBI:30616"/>
    </ligand>
</feature>
<feature type="domain" description="Histidine kinase/HSP90-like ATPase" evidence="8">
    <location>
        <begin position="51"/>
        <end position="195"/>
    </location>
</feature>
<keyword evidence="3 5" id="KW-0067">ATP-binding</keyword>
<dbReference type="SMART" id="SM00387">
    <property type="entry name" value="HATPase_c"/>
    <property type="match status" value="1"/>
</dbReference>
<proteinExistence type="inferred from homology"/>
<dbReference type="InterPro" id="IPR020575">
    <property type="entry name" value="Hsp90_N"/>
</dbReference>
<dbReference type="CDD" id="cd16927">
    <property type="entry name" value="HATPase_Hsp90-like"/>
    <property type="match status" value="1"/>
</dbReference>
<feature type="binding site" evidence="5">
    <location>
        <position position="202"/>
    </location>
    <ligand>
        <name>ATP</name>
        <dbReference type="ChEBI" id="CHEBI:30616"/>
    </ligand>
</feature>
<feature type="chain" id="PRO_5031493542" description="Histidine kinase/HSP90-like ATPase domain-containing protein" evidence="7">
    <location>
        <begin position="21"/>
        <end position="764"/>
    </location>
</feature>
<sequence length="764" mass="87639">MRVWGAFVFAAFAVVTLVHGDDGAKKGGEKFEFQAEVSRLMDIIINSLYTKKEIFLRELISNACDALDKLRFLSVENPELMSTDGEVLDNDIRISFDAEEKTLTIRDTGIGMTKEDLIENLGTVAKSGTTQFVESMTSGGSDADMSLIGQFGVGFYSVYLVADRVRVTSKHHNDEQHIWESTADSTFTIEKDPRGNSLGRGTEIKLFLKEDALEYTNQDRLDELVKRYSEFMTFPIYIRKTITETVEVDEDDEEEDDDDSSTESSQGEDEEQESEDEEEVQTEDDKPKKTREVTSHEWARVNEQAAIWTRAKDDITENEYNAFYKSISKASTDPLTWTHFRAEGEVEFKSILYIPGDAPFNMYQDYHNVKTALKLYVRKVLITDEFEELIPKYLNFIKGVVDSDDLPLNVSRETLQQHKILKVMGKKIVRKILEMLRKMSEAEQSKKGKKEDDDDDDDEEGKEKSEDYIKFWKQFGKSIKLGVIEDNSNRNKLVKLMRFKSTSNDDGEYTSLDRYLERRPEWQKDVYYLSGFNMLDILGSPFLERAKAKNVEVLILDDPLDEYVIQQITEYEGNKLQSLTKEGLKFGDETALDEKREKLYKDNFKPLTEWLGNLLSDKVEKVVVSNRVTDTPAVIVTSQFGQSANMQRIMKHQAFGSNNPMMAMGNKVTMEINPRHPIVSKLKEKAENNAEDEDAKDLGWLLFTTSQLNSGFDLENPKDFADRMFRLMKLGLNLESLTLEPEIDVPEDEEEEEADGTAEEKVEL</sequence>
<dbReference type="GO" id="GO:0051082">
    <property type="term" value="F:unfolded protein binding"/>
    <property type="evidence" value="ECO:0007669"/>
    <property type="project" value="InterPro"/>
</dbReference>
<comment type="similarity">
    <text evidence="1">Belongs to the heat shock protein 90 family.</text>
</comment>
<feature type="compositionally biased region" description="Acidic residues" evidence="6">
    <location>
        <begin position="741"/>
        <end position="757"/>
    </location>
</feature>
<feature type="binding site" evidence="5">
    <location>
        <position position="120"/>
    </location>
    <ligand>
        <name>ATP</name>
        <dbReference type="ChEBI" id="CHEBI:30616"/>
    </ligand>
</feature>
<dbReference type="FunFam" id="1.20.120.790:FF:000001">
    <property type="entry name" value="Heat shock protein 90 alpha"/>
    <property type="match status" value="1"/>
</dbReference>
<feature type="compositionally biased region" description="Acidic residues" evidence="6">
    <location>
        <begin position="246"/>
        <end position="282"/>
    </location>
</feature>
<dbReference type="InterPro" id="IPR001404">
    <property type="entry name" value="Hsp90_fam"/>
</dbReference>
<organism evidence="9">
    <name type="scientific">Mucochytrium quahogii</name>
    <dbReference type="NCBI Taxonomy" id="96639"/>
    <lineage>
        <taxon>Eukaryota</taxon>
        <taxon>Sar</taxon>
        <taxon>Stramenopiles</taxon>
        <taxon>Bigyra</taxon>
        <taxon>Labyrinthulomycetes</taxon>
        <taxon>Thraustochytrida</taxon>
        <taxon>Thraustochytriidae</taxon>
        <taxon>Mucochytrium</taxon>
    </lineage>
</organism>
<dbReference type="GO" id="GO:0005524">
    <property type="term" value="F:ATP binding"/>
    <property type="evidence" value="ECO:0007669"/>
    <property type="project" value="UniProtKB-KW"/>
</dbReference>
<dbReference type="PIRSF" id="PIRSF002583">
    <property type="entry name" value="Hsp90"/>
    <property type="match status" value="1"/>
</dbReference>
<dbReference type="PANTHER" id="PTHR11528">
    <property type="entry name" value="HEAT SHOCK PROTEIN 90 FAMILY MEMBER"/>
    <property type="match status" value="1"/>
</dbReference>
<accession>A0A7S2RBG8</accession>
<dbReference type="Gene3D" id="3.40.50.11260">
    <property type="match status" value="1"/>
</dbReference>
<dbReference type="Gene3D" id="1.20.120.790">
    <property type="entry name" value="Heat shock protein 90, C-terminal domain"/>
    <property type="match status" value="1"/>
</dbReference>
<feature type="compositionally biased region" description="Basic and acidic residues" evidence="6">
    <location>
        <begin position="283"/>
        <end position="295"/>
    </location>
</feature>
<dbReference type="Gene3D" id="3.30.565.10">
    <property type="entry name" value="Histidine kinase-like ATPase, C-terminal domain"/>
    <property type="match status" value="1"/>
</dbReference>
<dbReference type="Gene3D" id="3.30.230.80">
    <property type="match status" value="1"/>
</dbReference>
<evidence type="ECO:0000256" key="7">
    <source>
        <dbReference type="SAM" id="SignalP"/>
    </source>
</evidence>
<keyword evidence="2 5" id="KW-0547">Nucleotide-binding</keyword>
<dbReference type="EMBL" id="HBHK01002719">
    <property type="protein sequence ID" value="CAD9666153.1"/>
    <property type="molecule type" value="Transcribed_RNA"/>
</dbReference>
<keyword evidence="4" id="KW-0143">Chaperone</keyword>
<dbReference type="FunFam" id="3.30.565.10:FF:000005">
    <property type="entry name" value="Heat shock protein 90"/>
    <property type="match status" value="1"/>
</dbReference>
<evidence type="ECO:0000256" key="2">
    <source>
        <dbReference type="ARBA" id="ARBA00022741"/>
    </source>
</evidence>
<evidence type="ECO:0000259" key="8">
    <source>
        <dbReference type="SMART" id="SM00387"/>
    </source>
</evidence>
<dbReference type="GO" id="GO:0140662">
    <property type="term" value="F:ATP-dependent protein folding chaperone"/>
    <property type="evidence" value="ECO:0007669"/>
    <property type="project" value="InterPro"/>
</dbReference>
<dbReference type="SUPFAM" id="SSF110942">
    <property type="entry name" value="HSP90 C-terminal domain"/>
    <property type="match status" value="1"/>
</dbReference>
<feature type="binding site" evidence="5">
    <location>
        <position position="58"/>
    </location>
    <ligand>
        <name>ATP</name>
        <dbReference type="ChEBI" id="CHEBI:30616"/>
    </ligand>
</feature>
<dbReference type="InterPro" id="IPR036890">
    <property type="entry name" value="HATPase_C_sf"/>
</dbReference>
<dbReference type="AlphaFoldDB" id="A0A7S2RBG8"/>
<feature type="binding site" evidence="5">
    <location>
        <position position="112"/>
    </location>
    <ligand>
        <name>ATP</name>
        <dbReference type="ChEBI" id="CHEBI:30616"/>
    </ligand>
</feature>
<evidence type="ECO:0000256" key="6">
    <source>
        <dbReference type="SAM" id="MobiDB-lite"/>
    </source>
</evidence>
<evidence type="ECO:0000256" key="5">
    <source>
        <dbReference type="PIRSR" id="PIRSR002583-1"/>
    </source>
</evidence>
<dbReference type="NCBIfam" id="NF003555">
    <property type="entry name" value="PRK05218.1"/>
    <property type="match status" value="1"/>
</dbReference>
<dbReference type="SUPFAM" id="SSF55874">
    <property type="entry name" value="ATPase domain of HSP90 chaperone/DNA topoisomerase II/histidine kinase"/>
    <property type="match status" value="1"/>
</dbReference>
<evidence type="ECO:0000256" key="1">
    <source>
        <dbReference type="ARBA" id="ARBA00008239"/>
    </source>
</evidence>
<evidence type="ECO:0000313" key="9">
    <source>
        <dbReference type="EMBL" id="CAD9666153.1"/>
    </source>
</evidence>
<feature type="binding site" evidence="5">
    <location>
        <begin position="150"/>
        <end position="155"/>
    </location>
    <ligand>
        <name>ATP</name>
        <dbReference type="ChEBI" id="CHEBI:30616"/>
    </ligand>
</feature>
<feature type="region of interest" description="Disordered" evidence="6">
    <location>
        <begin position="739"/>
        <end position="764"/>
    </location>
</feature>
<feature type="region of interest" description="Disordered" evidence="6">
    <location>
        <begin position="443"/>
        <end position="462"/>
    </location>
</feature>
<feature type="binding site" evidence="5">
    <location>
        <position position="126"/>
    </location>
    <ligand>
        <name>ATP</name>
        <dbReference type="ChEBI" id="CHEBI:30616"/>
    </ligand>
</feature>
<keyword evidence="7" id="KW-0732">Signal</keyword>
<dbReference type="InterPro" id="IPR037196">
    <property type="entry name" value="HSP90_C"/>
</dbReference>
<evidence type="ECO:0000256" key="3">
    <source>
        <dbReference type="ARBA" id="ARBA00022840"/>
    </source>
</evidence>
<dbReference type="PRINTS" id="PR00775">
    <property type="entry name" value="HEATSHOCK90"/>
</dbReference>
<dbReference type="Pfam" id="PF13589">
    <property type="entry name" value="HATPase_c_3"/>
    <property type="match status" value="1"/>
</dbReference>
<reference evidence="9" key="1">
    <citation type="submission" date="2021-01" db="EMBL/GenBank/DDBJ databases">
        <authorList>
            <person name="Corre E."/>
            <person name="Pelletier E."/>
            <person name="Niang G."/>
            <person name="Scheremetjew M."/>
            <person name="Finn R."/>
            <person name="Kale V."/>
            <person name="Holt S."/>
            <person name="Cochrane G."/>
            <person name="Meng A."/>
            <person name="Brown T."/>
            <person name="Cohen L."/>
        </authorList>
    </citation>
    <scope>NUCLEOTIDE SEQUENCE</scope>
    <source>
        <strain evidence="9">NY070348D</strain>
    </source>
</reference>
<evidence type="ECO:0000256" key="4">
    <source>
        <dbReference type="ARBA" id="ARBA00023186"/>
    </source>
</evidence>
<dbReference type="InterPro" id="IPR003594">
    <property type="entry name" value="HATPase_dom"/>
</dbReference>
<dbReference type="GO" id="GO:0016887">
    <property type="term" value="F:ATP hydrolysis activity"/>
    <property type="evidence" value="ECO:0007669"/>
    <property type="project" value="InterPro"/>
</dbReference>
<dbReference type="Pfam" id="PF00183">
    <property type="entry name" value="HSP90"/>
    <property type="match status" value="1"/>
</dbReference>
<feature type="region of interest" description="Disordered" evidence="6">
    <location>
        <begin position="245"/>
        <end position="295"/>
    </location>
</feature>
<feature type="binding site" evidence="5">
    <location>
        <position position="412"/>
    </location>
    <ligand>
        <name>ATP</name>
        <dbReference type="ChEBI" id="CHEBI:30616"/>
    </ligand>
</feature>
<feature type="binding site" evidence="5">
    <location>
        <begin position="127"/>
        <end position="128"/>
    </location>
    <ligand>
        <name>ATP</name>
        <dbReference type="ChEBI" id="CHEBI:30616"/>
    </ligand>
</feature>
<protein>
    <recommendedName>
        <fullName evidence="8">Histidine kinase/HSP90-like ATPase domain-containing protein</fullName>
    </recommendedName>
</protein>
<dbReference type="SUPFAM" id="SSF54211">
    <property type="entry name" value="Ribosomal protein S5 domain 2-like"/>
    <property type="match status" value="1"/>
</dbReference>
<feature type="signal peptide" evidence="7">
    <location>
        <begin position="1"/>
        <end position="20"/>
    </location>
</feature>
<feature type="binding site" evidence="5">
    <location>
        <position position="62"/>
    </location>
    <ligand>
        <name>ATP</name>
        <dbReference type="ChEBI" id="CHEBI:30616"/>
    </ligand>
</feature>
<dbReference type="InterPro" id="IPR020568">
    <property type="entry name" value="Ribosomal_Su5_D2-typ_SF"/>
</dbReference>
<dbReference type="HAMAP" id="MF_00505">
    <property type="entry name" value="HSP90"/>
    <property type="match status" value="1"/>
</dbReference>
<name>A0A7S2RBG8_9STRA</name>
<gene>
    <name evidence="9" type="ORF">QSP1433_LOCUS1611</name>
</gene>